<proteinExistence type="predicted"/>
<organism evidence="3 5">
    <name type="scientific">Kocuria flava</name>
    <dbReference type="NCBI Taxonomy" id="446860"/>
    <lineage>
        <taxon>Bacteria</taxon>
        <taxon>Bacillati</taxon>
        <taxon>Actinomycetota</taxon>
        <taxon>Actinomycetes</taxon>
        <taxon>Micrococcales</taxon>
        <taxon>Micrococcaceae</taxon>
        <taxon>Kocuria</taxon>
    </lineage>
</organism>
<dbReference type="OrthoDB" id="3693644at2"/>
<reference evidence="3 5" key="1">
    <citation type="submission" date="2015-11" db="EMBL/GenBank/DDBJ databases">
        <title>Complete Genome Sequence of Kocuria flava strain HO-9041.</title>
        <authorList>
            <person name="Zhou M."/>
            <person name="Dai J."/>
        </authorList>
    </citation>
    <scope>NUCLEOTIDE SEQUENCE [LARGE SCALE GENOMIC DNA]</scope>
    <source>
        <strain evidence="3 5">HO-9041</strain>
    </source>
</reference>
<feature type="transmembrane region" description="Helical" evidence="1">
    <location>
        <begin position="245"/>
        <end position="264"/>
    </location>
</feature>
<accession>A0A0U3GK02</accession>
<evidence type="ECO:0000256" key="1">
    <source>
        <dbReference type="SAM" id="Phobius"/>
    </source>
</evidence>
<feature type="domain" description="CAAX prenyl protease 2/Lysostaphin resistance protein A-like" evidence="2">
    <location>
        <begin position="124"/>
        <end position="228"/>
    </location>
</feature>
<feature type="transmembrane region" description="Helical" evidence="1">
    <location>
        <begin position="91"/>
        <end position="113"/>
    </location>
</feature>
<feature type="transmembrane region" description="Helical" evidence="1">
    <location>
        <begin position="215"/>
        <end position="233"/>
    </location>
</feature>
<dbReference type="AlphaFoldDB" id="A0A0U3GK02"/>
<keyword evidence="4" id="KW-0645">Protease</keyword>
<dbReference type="Proteomes" id="UP000057181">
    <property type="component" value="Chromosome"/>
</dbReference>
<keyword evidence="6" id="KW-1185">Reference proteome</keyword>
<evidence type="ECO:0000259" key="2">
    <source>
        <dbReference type="Pfam" id="PF02517"/>
    </source>
</evidence>
<evidence type="ECO:0000313" key="6">
    <source>
        <dbReference type="Proteomes" id="UP000321155"/>
    </source>
</evidence>
<name>A0A0U3GK02_9MICC</name>
<keyword evidence="1" id="KW-0812">Transmembrane</keyword>
<dbReference type="RefSeq" id="WP_058858346.1">
    <property type="nucleotide sequence ID" value="NZ_BJZR01000028.1"/>
</dbReference>
<evidence type="ECO:0000313" key="4">
    <source>
        <dbReference type="EMBL" id="GEO92011.1"/>
    </source>
</evidence>
<dbReference type="InterPro" id="IPR003675">
    <property type="entry name" value="Rce1/LyrA-like_dom"/>
</dbReference>
<keyword evidence="1" id="KW-1133">Transmembrane helix</keyword>
<dbReference type="InterPro" id="IPR042150">
    <property type="entry name" value="MmRce1-like"/>
</dbReference>
<feature type="transmembrane region" description="Helical" evidence="1">
    <location>
        <begin position="125"/>
        <end position="145"/>
    </location>
</feature>
<dbReference type="GO" id="GO:0080120">
    <property type="term" value="P:CAAX-box protein maturation"/>
    <property type="evidence" value="ECO:0007669"/>
    <property type="project" value="UniProtKB-ARBA"/>
</dbReference>
<feature type="transmembrane region" description="Helical" evidence="1">
    <location>
        <begin position="187"/>
        <end position="208"/>
    </location>
</feature>
<dbReference type="KEGG" id="kfv:AS188_07575"/>
<dbReference type="PANTHER" id="PTHR35797:SF1">
    <property type="entry name" value="PROTEASE"/>
    <property type="match status" value="1"/>
</dbReference>
<feature type="transmembrane region" description="Helical" evidence="1">
    <location>
        <begin position="50"/>
        <end position="70"/>
    </location>
</feature>
<keyword evidence="4" id="KW-0378">Hydrolase</keyword>
<dbReference type="EMBL" id="CP013254">
    <property type="protein sequence ID" value="ALU39635.1"/>
    <property type="molecule type" value="Genomic_DNA"/>
</dbReference>
<sequence>MTARPAATWAAAHPLTAFTVLALGITWIAWAPTVLASYRLLPAGPAPLVPVLFVVGGTGPLLAAWLVLRAQHGPAAGRRLFAPLTRWRVRPGWYVLALAGPVLLALGALAVLGRLDRVADLGASWAWSAVLLVRLVAAVPEEAAWRGFALPRWQERWNGTAAALVLGVVWAAWHLPLLLDRSNPMSAYPLPLYVLSVLATSVVWAWVFNSTGRSVLVLVLLHGTGNAVGDVLFAGDTALWRGFQAVEAVVMTVLALVVALMTGPDLASPRPRRRATEEMRQP</sequence>
<feature type="transmembrane region" description="Helical" evidence="1">
    <location>
        <begin position="7"/>
        <end position="30"/>
    </location>
</feature>
<evidence type="ECO:0000313" key="3">
    <source>
        <dbReference type="EMBL" id="ALU39635.1"/>
    </source>
</evidence>
<dbReference type="EMBL" id="BJZR01000028">
    <property type="protein sequence ID" value="GEO92011.1"/>
    <property type="molecule type" value="Genomic_DNA"/>
</dbReference>
<dbReference type="STRING" id="446860.AS188_07575"/>
<feature type="transmembrane region" description="Helical" evidence="1">
    <location>
        <begin position="157"/>
        <end position="175"/>
    </location>
</feature>
<dbReference type="Proteomes" id="UP000321155">
    <property type="component" value="Unassembled WGS sequence"/>
</dbReference>
<dbReference type="PANTHER" id="PTHR35797">
    <property type="entry name" value="PROTEASE-RELATED"/>
    <property type="match status" value="1"/>
</dbReference>
<protein>
    <submittedName>
        <fullName evidence="4">CAAX amino protease</fullName>
    </submittedName>
</protein>
<dbReference type="Pfam" id="PF02517">
    <property type="entry name" value="Rce1-like"/>
    <property type="match status" value="1"/>
</dbReference>
<dbReference type="GO" id="GO:0006508">
    <property type="term" value="P:proteolysis"/>
    <property type="evidence" value="ECO:0007669"/>
    <property type="project" value="UniProtKB-KW"/>
</dbReference>
<keyword evidence="1" id="KW-0472">Membrane</keyword>
<gene>
    <name evidence="3" type="ORF">AS188_07575</name>
    <name evidence="4" type="ORF">KFL01_13170</name>
</gene>
<evidence type="ECO:0000313" key="5">
    <source>
        <dbReference type="Proteomes" id="UP000057181"/>
    </source>
</evidence>
<dbReference type="GO" id="GO:0004175">
    <property type="term" value="F:endopeptidase activity"/>
    <property type="evidence" value="ECO:0007669"/>
    <property type="project" value="UniProtKB-ARBA"/>
</dbReference>
<reference evidence="4 6" key="2">
    <citation type="submission" date="2019-07" db="EMBL/GenBank/DDBJ databases">
        <title>Whole genome shotgun sequence of Kocuria flava NBRC 107626.</title>
        <authorList>
            <person name="Hosoyama A."/>
            <person name="Uohara A."/>
            <person name="Ohji S."/>
            <person name="Ichikawa N."/>
        </authorList>
    </citation>
    <scope>NUCLEOTIDE SEQUENCE [LARGE SCALE GENOMIC DNA]</scope>
    <source>
        <strain evidence="4 6">NBRC 107626</strain>
    </source>
</reference>